<keyword evidence="6" id="KW-1185">Reference proteome</keyword>
<evidence type="ECO:0000313" key="6">
    <source>
        <dbReference type="Proteomes" id="UP001189429"/>
    </source>
</evidence>
<evidence type="ECO:0000313" key="5">
    <source>
        <dbReference type="EMBL" id="CAK0816889.1"/>
    </source>
</evidence>
<proteinExistence type="predicted"/>
<evidence type="ECO:0000256" key="3">
    <source>
        <dbReference type="SAM" id="MobiDB-lite"/>
    </source>
</evidence>
<organism evidence="5 6">
    <name type="scientific">Prorocentrum cordatum</name>
    <dbReference type="NCBI Taxonomy" id="2364126"/>
    <lineage>
        <taxon>Eukaryota</taxon>
        <taxon>Sar</taxon>
        <taxon>Alveolata</taxon>
        <taxon>Dinophyceae</taxon>
        <taxon>Prorocentrales</taxon>
        <taxon>Prorocentraceae</taxon>
        <taxon>Prorocentrum</taxon>
    </lineage>
</organism>
<dbReference type="CDD" id="cd09272">
    <property type="entry name" value="RNase_HI_RT_Ty1"/>
    <property type="match status" value="1"/>
</dbReference>
<dbReference type="PANTHER" id="PTHR11439">
    <property type="entry name" value="GAG-POL-RELATED RETROTRANSPOSON"/>
    <property type="match status" value="1"/>
</dbReference>
<reference evidence="5" key="1">
    <citation type="submission" date="2023-10" db="EMBL/GenBank/DDBJ databases">
        <authorList>
            <person name="Chen Y."/>
            <person name="Shah S."/>
            <person name="Dougan E. K."/>
            <person name="Thang M."/>
            <person name="Chan C."/>
        </authorList>
    </citation>
    <scope>NUCLEOTIDE SEQUENCE [LARGE SCALE GENOMIC DNA]</scope>
</reference>
<keyword evidence="1" id="KW-0863">Zinc-finger</keyword>
<feature type="coiled-coil region" evidence="2">
    <location>
        <begin position="196"/>
        <end position="223"/>
    </location>
</feature>
<name>A0ABN9RFV8_9DINO</name>
<feature type="region of interest" description="Disordered" evidence="3">
    <location>
        <begin position="373"/>
        <end position="408"/>
    </location>
</feature>
<protein>
    <recommendedName>
        <fullName evidence="4">CCHC-type domain-containing protein</fullName>
    </recommendedName>
</protein>
<feature type="region of interest" description="Disordered" evidence="3">
    <location>
        <begin position="2109"/>
        <end position="2130"/>
    </location>
</feature>
<dbReference type="Pfam" id="PF07727">
    <property type="entry name" value="RVT_2"/>
    <property type="match status" value="1"/>
</dbReference>
<evidence type="ECO:0000256" key="2">
    <source>
        <dbReference type="SAM" id="Coils"/>
    </source>
</evidence>
<feature type="coiled-coil region" evidence="2">
    <location>
        <begin position="1831"/>
        <end position="1858"/>
    </location>
</feature>
<evidence type="ECO:0000259" key="4">
    <source>
        <dbReference type="PROSITE" id="PS50158"/>
    </source>
</evidence>
<sequence length="2166" mass="237936">MATNEELFRQMQALTAEVQRLSEENARLQREQQGGLQAIPALVDAVTRLTGRPEQFQRLVDTKGIGKPSVFDGSESKCREWAAKFESFVVGVFGEQFRAVLEWSVERHDSIDRGLWQAAFGPHSDGEIDHIDEMVAQLHTAIQQLVTGEPFDITQNVDKGNGLECWRRLARRFDPSTGGRKRNLLKLVLSPGRCKLEELAGALERWEEAVKRYESRRDDDGNRERLSDSVRMSALESLLPAELEEHVLLNQSRLNTYELLRREIASYLEARTGARLRDAPVLTKTQRDPNAMDIGALVRTYQGGKGGKDKGGKGKTGTGKGKDDKAKKGGKGSGSGSGKGSDTSHLTCWNCGRSGHKSSDCWRPSASAEVIAKAKAKAKGKQKPKGGGKHDAGALDVGKSEEEAPGNWEPEDHMFLELFSAEREENEKEVNRRIVDDKGWVKVNCDSGCASSVIPREWTPATSAPSSQRFKTASGGLIADEGGGVLEGINENGARMRIAGRRAAVTKPLISASEMLNKRIGILDESCGMVIEKGSTAGRAIMKLVARLKETGALENNIRLHQERGVYNAYLKLPEEKAKELEQLPLDTIESELAHRVGGQPAGTAVSPSAPPAAGQLAGGAEAPVEQQGGSLPQEEETREQRGRPPRVRLARSPAQPTALEIEEHEAQGHVHFRSWCPSCCASRGTGQAHRGHQPAEGEVPTVVTDYGYLNASESDSRGRDVSSAITVLVMHDCLPSGTGCYGASSVPAKGKDDFSSGVAVDFFNHIGHKRCIYQSDGENPLLALKRDVCSKAEGKELLLRESPVGEHQANGAAENAVKVIKGVVRTVLVSAQAKWKQRLPFGHPLMLWAPTYAAQMLNRFKIGDDGKTSEQRRSGKRWEKVTVPFGERIQVKKLVKDSLKRDLEPRWVTGYYVGHTSRSGTALVLTSKGVQRGTAISRLPPAERWAWNEEEVLGLKGKPWDWKGGEERYAAAPADVAPRAGRVDAPVVVALPAAAESRDVGFYVTRADILDAGIGPTEGCVACENLVATGRAGGAGPAAMETGGLEEVPLELQSLAFSEYCNPGCFTGLAGEFGMLPGLAADISLKDRESQEALDMRKIVNQQRYMQALEDQDPYLVIGAPPCTRVSKLTNLNRGRYKDPEAHAKAEEDDRALLRFGMEVYKDRHAKGRWFLHEHPWDAKSWDDEAVKEVVSLPGVYLVRGDMRASLPGVYLVRGDISSRAQAYTPSLRRAILQGPKEELEIAGEINSFEGVGPVPDEEAQYFKPDAPPGAAESDKWYWDDVNGGWLDPAGVRAARQEELAWMKHREVFEPSDEETCRRLTARAPLRTRWVDTNKGDEQRPKYRSRLVAMEIKAAKKASEQMSASELFSSTPPLEAVKLLCSLMVSMCRSPRGLPLKIGFWDVSRAHLYGDAQRILFVRLPEEEGGGVARLLRSMCGTQDAASVWQSDWSRQLLEDSWRMGVASPAVFYRPSDEGRGLAHGDDFMVLGDEITLKEIETKLTERYDIKCTGILGPDSGDAKEVVFLNRVLRYVDGSTPAVEIESDQRHVELLIKELGLENESKGLDVPSVKKTEADIDYEAKLSTLPPDEVRRYRSVVMRAAYLTLDRPDIVDAVKQCSRRMQAPTSADMMMAKRLGRYLVKHPCLVARFNKQKMPDRITATCDSDYAGCLITRKSTSGTVLALGEHTLSATGSLQSTVPLSSGEAEYYGILRAAAAALKVAAIAVDLGLEKSVEVVCKHGEFPIEVCGDSTAAIAFASRQGLGRQKHVMTRYLWLQSAVKTRRIILKKVDTRENVADSLTKPLSAKVAQKHLKRMGYHFRGTEGRPAQVTGRATKDLEAAREELNRLARLRRSKRLSDAVASNDEDQLRDAISIAQSRELPPDEIQRASEALGSLIRARELKLLRAAMSSEDEAQLRESISTASNLVSSEDIDIAREALNKLIQVRIVRNLKAAIESDDEAQLREAIVEARKVEVTGSEIKAANERLKDLVLARELKQLRDVVATGDETELREAIREARKASMPSDELDKAQDALDMMVLNRKLVQLGDALANGDETQVRAWISEARKAKLPSEEIEKANAELTKLILARRMNQLRNAITSGDEAQLREALSEARESGPEPDSEESRSVCADMMASRSSVLFFIFARGEAVLLVGTCALAKTFGT</sequence>
<dbReference type="Proteomes" id="UP001189429">
    <property type="component" value="Unassembled WGS sequence"/>
</dbReference>
<dbReference type="SMART" id="SM00343">
    <property type="entry name" value="ZnF_C2HC"/>
    <property type="match status" value="1"/>
</dbReference>
<dbReference type="PROSITE" id="PS50158">
    <property type="entry name" value="ZF_CCHC"/>
    <property type="match status" value="1"/>
</dbReference>
<feature type="compositionally biased region" description="Basic residues" evidence="3">
    <location>
        <begin position="374"/>
        <end position="387"/>
    </location>
</feature>
<keyword evidence="2" id="KW-0175">Coiled coil</keyword>
<dbReference type="InterPro" id="IPR013103">
    <property type="entry name" value="RVT_2"/>
</dbReference>
<feature type="compositionally biased region" description="Low complexity" evidence="3">
    <location>
        <begin position="612"/>
        <end position="624"/>
    </location>
</feature>
<accession>A0ABN9RFV8</accession>
<evidence type="ECO:0000256" key="1">
    <source>
        <dbReference type="PROSITE-ProRule" id="PRU00047"/>
    </source>
</evidence>
<feature type="coiled-coil region" evidence="2">
    <location>
        <begin position="4"/>
        <end position="31"/>
    </location>
</feature>
<dbReference type="PANTHER" id="PTHR11439:SF463">
    <property type="entry name" value="REVERSE TRANSCRIPTASE TY1_COPIA-TYPE DOMAIN-CONTAINING PROTEIN"/>
    <property type="match status" value="1"/>
</dbReference>
<keyword evidence="1" id="KW-0862">Zinc</keyword>
<dbReference type="InterPro" id="IPR001878">
    <property type="entry name" value="Znf_CCHC"/>
</dbReference>
<feature type="region of interest" description="Disordered" evidence="3">
    <location>
        <begin position="599"/>
        <end position="656"/>
    </location>
</feature>
<dbReference type="EMBL" id="CAUYUJ010006302">
    <property type="protein sequence ID" value="CAK0816889.1"/>
    <property type="molecule type" value="Genomic_DNA"/>
</dbReference>
<gene>
    <name evidence="5" type="ORF">PCOR1329_LOCUS19657</name>
</gene>
<feature type="compositionally biased region" description="Basic and acidic residues" evidence="3">
    <location>
        <begin position="388"/>
        <end position="402"/>
    </location>
</feature>
<feature type="compositionally biased region" description="Basic and acidic residues" evidence="3">
    <location>
        <begin position="2109"/>
        <end position="2119"/>
    </location>
</feature>
<feature type="domain" description="CCHC-type" evidence="4">
    <location>
        <begin position="348"/>
        <end position="361"/>
    </location>
</feature>
<comment type="caution">
    <text evidence="5">The sequence shown here is derived from an EMBL/GenBank/DDBJ whole genome shotgun (WGS) entry which is preliminary data.</text>
</comment>
<feature type="region of interest" description="Disordered" evidence="3">
    <location>
        <begin position="299"/>
        <end position="345"/>
    </location>
</feature>
<keyword evidence="1" id="KW-0479">Metal-binding</keyword>